<dbReference type="AlphaFoldDB" id="A0A5A5T570"/>
<comment type="pathway">
    <text evidence="1">Lipid metabolism; fatty acid beta-oxidation.</text>
</comment>
<evidence type="ECO:0000256" key="4">
    <source>
        <dbReference type="ARBA" id="ARBA00022963"/>
    </source>
</evidence>
<comment type="similarity">
    <text evidence="2">Belongs to the 3-hydroxyacyl-CoA dehydrogenase family.</text>
</comment>
<dbReference type="SUPFAM" id="SSF52096">
    <property type="entry name" value="ClpP/crotonase"/>
    <property type="match status" value="1"/>
</dbReference>
<evidence type="ECO:0000256" key="6">
    <source>
        <dbReference type="ARBA" id="ARBA00023027"/>
    </source>
</evidence>
<comment type="caution">
    <text evidence="11">The sequence shown here is derived from an EMBL/GenBank/DDBJ whole genome shotgun (WGS) entry which is preliminary data.</text>
</comment>
<dbReference type="InterPro" id="IPR006176">
    <property type="entry name" value="3-OHacyl-CoA_DH_NAD-bd"/>
</dbReference>
<dbReference type="InterPro" id="IPR008927">
    <property type="entry name" value="6-PGluconate_DH-like_C_sf"/>
</dbReference>
<dbReference type="Pfam" id="PF00725">
    <property type="entry name" value="3HCDH"/>
    <property type="match status" value="1"/>
</dbReference>
<dbReference type="InterPro" id="IPR029045">
    <property type="entry name" value="ClpP/crotonase-like_dom_sf"/>
</dbReference>
<keyword evidence="5" id="KW-0560">Oxidoreductase</keyword>
<evidence type="ECO:0000256" key="5">
    <source>
        <dbReference type="ARBA" id="ARBA00023002"/>
    </source>
</evidence>
<dbReference type="UniPathway" id="UPA00659"/>
<reference evidence="11 12" key="1">
    <citation type="submission" date="2019-01" db="EMBL/GenBank/DDBJ databases">
        <title>Draft genome sequence of Dictyobacter sp. Uno17.</title>
        <authorList>
            <person name="Wang C.M."/>
            <person name="Zheng Y."/>
            <person name="Sakai Y."/>
            <person name="Abe K."/>
            <person name="Yokota A."/>
            <person name="Yabe S."/>
        </authorList>
    </citation>
    <scope>NUCLEOTIDE SEQUENCE [LARGE SCALE GENOMIC DNA]</scope>
    <source>
        <strain evidence="11 12">Uno17</strain>
    </source>
</reference>
<dbReference type="RefSeq" id="WP_149399035.1">
    <property type="nucleotide sequence ID" value="NZ_BIXY01000001.1"/>
</dbReference>
<dbReference type="SUPFAM" id="SSF51735">
    <property type="entry name" value="NAD(P)-binding Rossmann-fold domains"/>
    <property type="match status" value="1"/>
</dbReference>
<evidence type="ECO:0000259" key="10">
    <source>
        <dbReference type="Pfam" id="PF02737"/>
    </source>
</evidence>
<dbReference type="OrthoDB" id="9771883at2"/>
<dbReference type="InterPro" id="IPR006108">
    <property type="entry name" value="3HC_DH_C"/>
</dbReference>
<dbReference type="InterPro" id="IPR036291">
    <property type="entry name" value="NAD(P)-bd_dom_sf"/>
</dbReference>
<dbReference type="Proteomes" id="UP000322530">
    <property type="component" value="Unassembled WGS sequence"/>
</dbReference>
<name>A0A5A5T570_9CHLR</name>
<dbReference type="Pfam" id="PF00378">
    <property type="entry name" value="ECH_1"/>
    <property type="match status" value="1"/>
</dbReference>
<feature type="domain" description="3-hydroxyacyl-CoA dehydrogenase NAD binding" evidence="10">
    <location>
        <begin position="8"/>
        <end position="191"/>
    </location>
</feature>
<keyword evidence="4" id="KW-0442">Lipid degradation</keyword>
<comment type="catalytic activity">
    <reaction evidence="8">
        <text>a (3S)-3-hydroxyacyl-CoA + NAD(+) = a 3-oxoacyl-CoA + NADH + H(+)</text>
        <dbReference type="Rhea" id="RHEA:22432"/>
        <dbReference type="ChEBI" id="CHEBI:15378"/>
        <dbReference type="ChEBI" id="CHEBI:57318"/>
        <dbReference type="ChEBI" id="CHEBI:57540"/>
        <dbReference type="ChEBI" id="CHEBI:57945"/>
        <dbReference type="ChEBI" id="CHEBI:90726"/>
        <dbReference type="EC" id="1.1.1.35"/>
    </reaction>
</comment>
<dbReference type="GO" id="GO:0070403">
    <property type="term" value="F:NAD+ binding"/>
    <property type="evidence" value="ECO:0007669"/>
    <property type="project" value="InterPro"/>
</dbReference>
<proteinExistence type="inferred from homology"/>
<evidence type="ECO:0000313" key="12">
    <source>
        <dbReference type="Proteomes" id="UP000322530"/>
    </source>
</evidence>
<dbReference type="SUPFAM" id="SSF48179">
    <property type="entry name" value="6-phosphogluconate dehydrogenase C-terminal domain-like"/>
    <property type="match status" value="2"/>
</dbReference>
<evidence type="ECO:0000256" key="1">
    <source>
        <dbReference type="ARBA" id="ARBA00005005"/>
    </source>
</evidence>
<gene>
    <name evidence="11" type="ORF">KDI_00060</name>
</gene>
<sequence length="800" mass="87324">MAYTIHSAAVIGAGVMGAAIAAHLANVGIPSLLLDIVPENAKDRNSIARTGLEKTLKSRPASFYSKRGAQLVTIGNIEDDLEKLAQVDWIIEAVVERPDIKQQLYNKIEKVLQPHTIISSNTSGLPAHLLIEGRSEQFRQHFLITHFFNPVRYMRLLELVPTVDTDPALLQFMRIFGTEKLGKGIVICKDTPNFIANRLGVYVSLNTIQHALNEGYSVNEVDTILGTSMGRPKSAVFRTADLSGLDTLMHVANNLYKNAPDDEQRETFRIPPIVQQIIDKGWLGEKSGQGFYKRVKGPDGASAILELNLQTLEYEPQTKQRFASLGAARRLDTPAQKIKAVLQGDDRASHLARETTAAALTYAANRAQEIAESVVDIDNALRWGFNFELGNFELWDVLLQEPALLAQIFPEQELPELVRRVQEKGQGTFYITGNGQKQFFDFHTDTYQPVPTTENVISLSTFKAGPITQGQGVIKDNGSASLIDLGDGIACLEFHTKMNSIDEGIIEMMRYAVEDGAKQFRALVINNEAPDFSAGANLFLVLMGARQGAWDMLEGAISGLQQAHQLLKYSSLPVVVAPRGRALGGGCEIILHAHHTRALAESYIGLVEVGVGLIPAGGGSKEYLLRMGAGVESQKDGKGNGPFTPARRAFETIAVATVSTSAVEAQELRFLRKTDAITVNPETLLRDAKADAIKLAEAKAAGTWQPAQPQQLLLPGTGARLVLEQQIEGMLLTGKVSEHDAVVGRHLAHVLTGGDCSPITPVSEQYVLDLERAAFLSLCGMEKTQERIQYTLETGKTLRN</sequence>
<protein>
    <submittedName>
        <fullName evidence="11">Enoyl-CoA hydratase</fullName>
    </submittedName>
</protein>
<evidence type="ECO:0000313" key="11">
    <source>
        <dbReference type="EMBL" id="GCF06442.1"/>
    </source>
</evidence>
<organism evidence="11 12">
    <name type="scientific">Dictyobacter arantiisoli</name>
    <dbReference type="NCBI Taxonomy" id="2014874"/>
    <lineage>
        <taxon>Bacteria</taxon>
        <taxon>Bacillati</taxon>
        <taxon>Chloroflexota</taxon>
        <taxon>Ktedonobacteria</taxon>
        <taxon>Ktedonobacterales</taxon>
        <taxon>Dictyobacteraceae</taxon>
        <taxon>Dictyobacter</taxon>
    </lineage>
</organism>
<dbReference type="Gene3D" id="3.40.50.720">
    <property type="entry name" value="NAD(P)-binding Rossmann-like Domain"/>
    <property type="match status" value="1"/>
</dbReference>
<dbReference type="PANTHER" id="PTHR48075">
    <property type="entry name" value="3-HYDROXYACYL-COA DEHYDROGENASE FAMILY PROTEIN"/>
    <property type="match status" value="1"/>
</dbReference>
<keyword evidence="7" id="KW-0443">Lipid metabolism</keyword>
<feature type="domain" description="3-hydroxyacyl-CoA dehydrogenase C-terminal" evidence="9">
    <location>
        <begin position="194"/>
        <end position="293"/>
    </location>
</feature>
<keyword evidence="6" id="KW-0520">NAD</keyword>
<dbReference type="InterPro" id="IPR001753">
    <property type="entry name" value="Enoyl-CoA_hydra/iso"/>
</dbReference>
<accession>A0A5A5T570</accession>
<dbReference type="Gene3D" id="1.10.1040.50">
    <property type="match status" value="1"/>
</dbReference>
<keyword evidence="12" id="KW-1185">Reference proteome</keyword>
<evidence type="ECO:0000259" key="9">
    <source>
        <dbReference type="Pfam" id="PF00725"/>
    </source>
</evidence>
<evidence type="ECO:0000256" key="8">
    <source>
        <dbReference type="ARBA" id="ARBA00049556"/>
    </source>
</evidence>
<dbReference type="PANTHER" id="PTHR48075:SF7">
    <property type="entry name" value="3-HYDROXYACYL-COA DEHYDROGENASE-RELATED"/>
    <property type="match status" value="1"/>
</dbReference>
<evidence type="ECO:0000256" key="2">
    <source>
        <dbReference type="ARBA" id="ARBA00009463"/>
    </source>
</evidence>
<dbReference type="CDD" id="cd06558">
    <property type="entry name" value="crotonase-like"/>
    <property type="match status" value="1"/>
</dbReference>
<evidence type="ECO:0000256" key="7">
    <source>
        <dbReference type="ARBA" id="ARBA00023098"/>
    </source>
</evidence>
<dbReference type="GO" id="GO:0006635">
    <property type="term" value="P:fatty acid beta-oxidation"/>
    <property type="evidence" value="ECO:0007669"/>
    <property type="project" value="UniProtKB-UniPathway"/>
</dbReference>
<dbReference type="Pfam" id="PF02737">
    <property type="entry name" value="3HCDH_N"/>
    <property type="match status" value="1"/>
</dbReference>
<dbReference type="GO" id="GO:0003857">
    <property type="term" value="F:(3S)-3-hydroxyacyl-CoA dehydrogenase (NAD+) activity"/>
    <property type="evidence" value="ECO:0007669"/>
    <property type="project" value="UniProtKB-EC"/>
</dbReference>
<dbReference type="Gene3D" id="3.90.226.10">
    <property type="entry name" value="2-enoyl-CoA Hydratase, Chain A, domain 1"/>
    <property type="match status" value="1"/>
</dbReference>
<keyword evidence="3" id="KW-0276">Fatty acid metabolism</keyword>
<evidence type="ECO:0000256" key="3">
    <source>
        <dbReference type="ARBA" id="ARBA00022832"/>
    </source>
</evidence>
<dbReference type="EMBL" id="BIXY01000001">
    <property type="protein sequence ID" value="GCF06442.1"/>
    <property type="molecule type" value="Genomic_DNA"/>
</dbReference>